<reference evidence="3" key="1">
    <citation type="submission" date="2017-05" db="UniProtKB">
        <authorList>
            <consortium name="EnsemblMetazoa"/>
        </authorList>
    </citation>
    <scope>IDENTIFICATION</scope>
</reference>
<dbReference type="InterPro" id="IPR007889">
    <property type="entry name" value="HTH_Psq"/>
</dbReference>
<evidence type="ECO:0000313" key="3">
    <source>
        <dbReference type="EnsemblMetazoa" id="Aqu2.1.21631_001"/>
    </source>
</evidence>
<feature type="domain" description="HTH psq-type" evidence="2">
    <location>
        <begin position="146"/>
        <end position="180"/>
    </location>
</feature>
<dbReference type="InterPro" id="IPR009057">
    <property type="entry name" value="Homeodomain-like_sf"/>
</dbReference>
<sequence>MEEGRSERGEYRIVKINGRQEVKHGGQKGQAQEGRQSRERRKRNSKNGGNIWPKETDLVVDLGGEKVAKEEEVAKTKAKEEGEEEAKEEEDKALLQHMISVKVNSRPLRQCTLSSSKLQVSSKVQSEGACKRGSYKQYDESKYYKAYEAVQSGKLSIRRAALEFTVPLSTLSDRIMGKVPYRKKGGQPQYLTESEQSELENFIVREAQIG</sequence>
<evidence type="ECO:0000259" key="2">
    <source>
        <dbReference type="Pfam" id="PF05225"/>
    </source>
</evidence>
<feature type="compositionally biased region" description="Basic and acidic residues" evidence="1">
    <location>
        <begin position="1"/>
        <end position="24"/>
    </location>
</feature>
<dbReference type="InParanoid" id="A0A1X7U1B9"/>
<evidence type="ECO:0000256" key="1">
    <source>
        <dbReference type="SAM" id="MobiDB-lite"/>
    </source>
</evidence>
<dbReference type="SUPFAM" id="SSF46689">
    <property type="entry name" value="Homeodomain-like"/>
    <property type="match status" value="1"/>
</dbReference>
<dbReference type="EnsemblMetazoa" id="Aqu2.1.21631_001">
    <property type="protein sequence ID" value="Aqu2.1.21631_001"/>
    <property type="gene ID" value="Aqu2.1.21631"/>
</dbReference>
<dbReference type="GO" id="GO:0003677">
    <property type="term" value="F:DNA binding"/>
    <property type="evidence" value="ECO:0007669"/>
    <property type="project" value="InterPro"/>
</dbReference>
<protein>
    <recommendedName>
        <fullName evidence="2">HTH psq-type domain-containing protein</fullName>
    </recommendedName>
</protein>
<feature type="compositionally biased region" description="Basic and acidic residues" evidence="1">
    <location>
        <begin position="63"/>
        <end position="80"/>
    </location>
</feature>
<proteinExistence type="predicted"/>
<accession>A0A1X7U1B9</accession>
<organism evidence="3">
    <name type="scientific">Amphimedon queenslandica</name>
    <name type="common">Sponge</name>
    <dbReference type="NCBI Taxonomy" id="400682"/>
    <lineage>
        <taxon>Eukaryota</taxon>
        <taxon>Metazoa</taxon>
        <taxon>Porifera</taxon>
        <taxon>Demospongiae</taxon>
        <taxon>Heteroscleromorpha</taxon>
        <taxon>Haplosclerida</taxon>
        <taxon>Niphatidae</taxon>
        <taxon>Amphimedon</taxon>
    </lineage>
</organism>
<name>A0A1X7U1B9_AMPQE</name>
<dbReference type="Pfam" id="PF05225">
    <property type="entry name" value="HTH_psq"/>
    <property type="match status" value="1"/>
</dbReference>
<feature type="region of interest" description="Disordered" evidence="1">
    <location>
        <begin position="1"/>
        <end position="92"/>
    </location>
</feature>
<dbReference type="Gene3D" id="1.10.10.60">
    <property type="entry name" value="Homeodomain-like"/>
    <property type="match status" value="1"/>
</dbReference>
<dbReference type="AlphaFoldDB" id="A0A1X7U1B9"/>